<dbReference type="Proteomes" id="UP000265520">
    <property type="component" value="Unassembled WGS sequence"/>
</dbReference>
<name>A0A392TKF9_9FABA</name>
<dbReference type="EMBL" id="LXQA010585025">
    <property type="protein sequence ID" value="MCI60626.1"/>
    <property type="molecule type" value="Genomic_DNA"/>
</dbReference>
<sequence length="60" mass="6668">GKNKETITDAAEKVSVAEMVAGDEWVAGDESDRVDVLVRAILSFPEEKCTNEKWESEKVK</sequence>
<dbReference type="AlphaFoldDB" id="A0A392TKF9"/>
<evidence type="ECO:0000313" key="2">
    <source>
        <dbReference type="Proteomes" id="UP000265520"/>
    </source>
</evidence>
<accession>A0A392TKF9</accession>
<protein>
    <submittedName>
        <fullName evidence="1">Uncharacterized protein</fullName>
    </submittedName>
</protein>
<comment type="caution">
    <text evidence="1">The sequence shown here is derived from an EMBL/GenBank/DDBJ whole genome shotgun (WGS) entry which is preliminary data.</text>
</comment>
<organism evidence="1 2">
    <name type="scientific">Trifolium medium</name>
    <dbReference type="NCBI Taxonomy" id="97028"/>
    <lineage>
        <taxon>Eukaryota</taxon>
        <taxon>Viridiplantae</taxon>
        <taxon>Streptophyta</taxon>
        <taxon>Embryophyta</taxon>
        <taxon>Tracheophyta</taxon>
        <taxon>Spermatophyta</taxon>
        <taxon>Magnoliopsida</taxon>
        <taxon>eudicotyledons</taxon>
        <taxon>Gunneridae</taxon>
        <taxon>Pentapetalae</taxon>
        <taxon>rosids</taxon>
        <taxon>fabids</taxon>
        <taxon>Fabales</taxon>
        <taxon>Fabaceae</taxon>
        <taxon>Papilionoideae</taxon>
        <taxon>50 kb inversion clade</taxon>
        <taxon>NPAAA clade</taxon>
        <taxon>Hologalegina</taxon>
        <taxon>IRL clade</taxon>
        <taxon>Trifolieae</taxon>
        <taxon>Trifolium</taxon>
    </lineage>
</organism>
<keyword evidence="2" id="KW-1185">Reference proteome</keyword>
<feature type="non-terminal residue" evidence="1">
    <location>
        <position position="1"/>
    </location>
</feature>
<reference evidence="1 2" key="1">
    <citation type="journal article" date="2018" name="Front. Plant Sci.">
        <title>Red Clover (Trifolium pratense) and Zigzag Clover (T. medium) - A Picture of Genomic Similarities and Differences.</title>
        <authorList>
            <person name="Dluhosova J."/>
            <person name="Istvanek J."/>
            <person name="Nedelnik J."/>
            <person name="Repkova J."/>
        </authorList>
    </citation>
    <scope>NUCLEOTIDE SEQUENCE [LARGE SCALE GENOMIC DNA]</scope>
    <source>
        <strain evidence="2">cv. 10/8</strain>
        <tissue evidence="1">Leaf</tissue>
    </source>
</reference>
<proteinExistence type="predicted"/>
<evidence type="ECO:0000313" key="1">
    <source>
        <dbReference type="EMBL" id="MCI60626.1"/>
    </source>
</evidence>